<organism evidence="2 3">
    <name type="scientific">Xenorhabdus khoisanae</name>
    <dbReference type="NCBI Taxonomy" id="880157"/>
    <lineage>
        <taxon>Bacteria</taxon>
        <taxon>Pseudomonadati</taxon>
        <taxon>Pseudomonadota</taxon>
        <taxon>Gammaproteobacteria</taxon>
        <taxon>Enterobacterales</taxon>
        <taxon>Morganellaceae</taxon>
        <taxon>Xenorhabdus</taxon>
    </lineage>
</organism>
<dbReference type="Proteomes" id="UP000036277">
    <property type="component" value="Unassembled WGS sequence"/>
</dbReference>
<dbReference type="Pfam" id="PF13673">
    <property type="entry name" value="Acetyltransf_10"/>
    <property type="match status" value="1"/>
</dbReference>
<accession>A0A0J5FV83</accession>
<dbReference type="OrthoDB" id="9796171at2"/>
<keyword evidence="2" id="KW-0808">Transferase</keyword>
<dbReference type="SUPFAM" id="SSF55729">
    <property type="entry name" value="Acyl-CoA N-acyltransferases (Nat)"/>
    <property type="match status" value="1"/>
</dbReference>
<name>A0A0J5FV83_9GAMM</name>
<sequence>MKIKHSIGRQDLALIEQAFFIRKQVFTDEQGFDAEIDIDEYDDIALHVVIFDDEKPIGVLRAIPQDDNMLKVGRVAVLKDYRGQGIGRDVMKFIEDYGRKNKVTTIGLSSQCHARPFYESLGYQAQGEIYLEDGAEHIFMTLDLT</sequence>
<evidence type="ECO:0000313" key="2">
    <source>
        <dbReference type="EMBL" id="KMJ46148.1"/>
    </source>
</evidence>
<evidence type="ECO:0000313" key="3">
    <source>
        <dbReference type="Proteomes" id="UP000036277"/>
    </source>
</evidence>
<keyword evidence="3" id="KW-1185">Reference proteome</keyword>
<dbReference type="EMBL" id="LFCV01000028">
    <property type="protein sequence ID" value="KMJ46148.1"/>
    <property type="molecule type" value="Genomic_DNA"/>
</dbReference>
<dbReference type="Gene3D" id="3.40.630.30">
    <property type="match status" value="1"/>
</dbReference>
<comment type="caution">
    <text evidence="2">The sequence shown here is derived from an EMBL/GenBank/DDBJ whole genome shotgun (WGS) entry which is preliminary data.</text>
</comment>
<evidence type="ECO:0000259" key="1">
    <source>
        <dbReference type="PROSITE" id="PS51186"/>
    </source>
</evidence>
<dbReference type="PANTHER" id="PTHR13355">
    <property type="entry name" value="GLUCOSAMINE 6-PHOSPHATE N-ACETYLTRANSFERASE"/>
    <property type="match status" value="1"/>
</dbReference>
<dbReference type="PROSITE" id="PS51186">
    <property type="entry name" value="GNAT"/>
    <property type="match status" value="1"/>
</dbReference>
<dbReference type="InterPro" id="IPR016181">
    <property type="entry name" value="Acyl_CoA_acyltransferase"/>
</dbReference>
<proteinExistence type="predicted"/>
<dbReference type="AlphaFoldDB" id="A0A0J5FV83"/>
<dbReference type="CDD" id="cd04301">
    <property type="entry name" value="NAT_SF"/>
    <property type="match status" value="1"/>
</dbReference>
<reference evidence="2 3" key="1">
    <citation type="submission" date="2015-06" db="EMBL/GenBank/DDBJ databases">
        <title>Draft Whole-Genome Sequence of the Entomopathogenic Bacterium Xenorhabdus khoisanae.</title>
        <authorList>
            <person name="Naidoo S."/>
            <person name="Featherston J."/>
            <person name="Gray V.M."/>
        </authorList>
    </citation>
    <scope>NUCLEOTIDE SEQUENCE [LARGE SCALE GENOMIC DNA]</scope>
    <source>
        <strain evidence="2 3">MCB</strain>
    </source>
</reference>
<gene>
    <name evidence="2" type="ORF">AB204_04930</name>
</gene>
<dbReference type="PATRIC" id="fig|880157.4.peg.1024"/>
<feature type="domain" description="N-acetyltransferase" evidence="1">
    <location>
        <begin position="1"/>
        <end position="145"/>
    </location>
</feature>
<protein>
    <submittedName>
        <fullName evidence="2">GNAT family acetyltransferase</fullName>
    </submittedName>
</protein>
<dbReference type="STRING" id="880157.AB204_04930"/>
<dbReference type="InterPro" id="IPR039143">
    <property type="entry name" value="GNPNAT1-like"/>
</dbReference>
<dbReference type="InterPro" id="IPR000182">
    <property type="entry name" value="GNAT_dom"/>
</dbReference>
<dbReference type="RefSeq" id="WP_047962269.1">
    <property type="nucleotide sequence ID" value="NZ_CAWMBG010000028.1"/>
</dbReference>
<dbReference type="GO" id="GO:0008080">
    <property type="term" value="F:N-acetyltransferase activity"/>
    <property type="evidence" value="ECO:0007669"/>
    <property type="project" value="TreeGrafter"/>
</dbReference>